<accession>A0ACC6T0X2</accession>
<gene>
    <name evidence="1" type="ORF">NKI81_16935</name>
</gene>
<organism evidence="1 2">
    <name type="scientific">Mesorhizobium australicum</name>
    <dbReference type="NCBI Taxonomy" id="536018"/>
    <lineage>
        <taxon>Bacteria</taxon>
        <taxon>Pseudomonadati</taxon>
        <taxon>Pseudomonadota</taxon>
        <taxon>Alphaproteobacteria</taxon>
        <taxon>Hyphomicrobiales</taxon>
        <taxon>Phyllobacteriaceae</taxon>
        <taxon>Mesorhizobium</taxon>
    </lineage>
</organism>
<name>A0ACC6T0X2_9HYPH</name>
<dbReference type="EMBL" id="JAMYRI010000009">
    <property type="protein sequence ID" value="MER9285634.1"/>
    <property type="molecule type" value="Genomic_DNA"/>
</dbReference>
<comment type="caution">
    <text evidence="1">The sequence shown here is derived from an EMBL/GenBank/DDBJ whole genome shotgun (WGS) entry which is preliminary data.</text>
</comment>
<dbReference type="Proteomes" id="UP001480082">
    <property type="component" value="Unassembled WGS sequence"/>
</dbReference>
<keyword evidence="2" id="KW-1185">Reference proteome</keyword>
<reference evidence="1 2" key="1">
    <citation type="journal article" date="2024" name="Proc. Natl. Acad. Sci. U.S.A.">
        <title>The evolutionary genomics of adaptation to stress in wild rhizobium bacteria.</title>
        <authorList>
            <person name="Kehlet-Delgado H."/>
            <person name="Montoya A.P."/>
            <person name="Jensen K.T."/>
            <person name="Wendlandt C.E."/>
            <person name="Dexheimer C."/>
            <person name="Roberts M."/>
            <person name="Torres Martinez L."/>
            <person name="Friesen M.L."/>
            <person name="Griffitts J.S."/>
            <person name="Porter S.S."/>
        </authorList>
    </citation>
    <scope>NUCLEOTIDE SEQUENCE [LARGE SCALE GENOMIC DNA]</scope>
    <source>
        <strain evidence="1 2">M0468</strain>
    </source>
</reference>
<proteinExistence type="predicted"/>
<evidence type="ECO:0000313" key="1">
    <source>
        <dbReference type="EMBL" id="MER9285634.1"/>
    </source>
</evidence>
<sequence length="319" mass="35074">MNNLRRSLPSMNGLFTFEAAARCGNFSKAANELNVTPAAVSRMIARLEEHLDTVLFVRQPVGVGLTESGRLLFDAIARGFSGIENALREIEDRRNGIETVSLSVSTGFTTHWMMPRMAEFKRQFPAVDLRFQLIMGALAGPVNDVDLGMRFVNGSDDQHEAAFVMPEILIPICSPSYRDSHPLVTDDLQRTADATINLSEAQPNWSALFSPANGKETVNSMIFSDYAIVVQAAILGQGVALGWLNVVAHWLSTKALVPASEHLMSTGRWCHLVRLRDKPARAIVTQVRDWMIAELNEDVAAVNALYPALGLEPSGWSKI</sequence>
<protein>
    <submittedName>
        <fullName evidence="1">LysR family transcriptional regulator</fullName>
    </submittedName>
</protein>
<evidence type="ECO:0000313" key="2">
    <source>
        <dbReference type="Proteomes" id="UP001480082"/>
    </source>
</evidence>